<proteinExistence type="predicted"/>
<feature type="transmembrane region" description="Helical" evidence="1">
    <location>
        <begin position="60"/>
        <end position="79"/>
    </location>
</feature>
<evidence type="ECO:0000313" key="2">
    <source>
        <dbReference type="EMBL" id="KAG6373395.1"/>
    </source>
</evidence>
<keyword evidence="1" id="KW-1133">Transmembrane helix</keyword>
<protein>
    <submittedName>
        <fullName evidence="2">Uncharacterized protein</fullName>
    </submittedName>
</protein>
<keyword evidence="1" id="KW-0812">Transmembrane</keyword>
<comment type="caution">
    <text evidence="2">The sequence shown here is derived from an EMBL/GenBank/DDBJ whole genome shotgun (WGS) entry which is preliminary data.</text>
</comment>
<organism evidence="2 3">
    <name type="scientific">Boletus reticuloceps</name>
    <dbReference type="NCBI Taxonomy" id="495285"/>
    <lineage>
        <taxon>Eukaryota</taxon>
        <taxon>Fungi</taxon>
        <taxon>Dikarya</taxon>
        <taxon>Basidiomycota</taxon>
        <taxon>Agaricomycotina</taxon>
        <taxon>Agaricomycetes</taxon>
        <taxon>Agaricomycetidae</taxon>
        <taxon>Boletales</taxon>
        <taxon>Boletineae</taxon>
        <taxon>Boletaceae</taxon>
        <taxon>Boletoideae</taxon>
        <taxon>Boletus</taxon>
    </lineage>
</organism>
<accession>A0A8I2YK76</accession>
<feature type="transmembrane region" description="Helical" evidence="1">
    <location>
        <begin position="212"/>
        <end position="230"/>
    </location>
</feature>
<evidence type="ECO:0000313" key="3">
    <source>
        <dbReference type="Proteomes" id="UP000683000"/>
    </source>
</evidence>
<sequence length="283" mass="32434">MPLPFLSNQNQNHWFTHLPLKIANIVGAVFIMGGNVYTVISPLDVYYTGRETYFTPAPWSFFIWPLIHMLILGTCIYQFSGRGKEIILDRIGWRLPLLDFLNAMYIYSWTIQEYRYAFVFILFSGSVVTQIYQEVKVTALRNFSDEVFLHLPFSLYHGWVVGLVFLSGFEAFGVDALTEPAGTWTKFSVFMSLVLLQMVDFAYAYSAVEGDLPGCLAISWFLFGVVVHQNKERSEFVHWSGLGFAIFSLCWIMRCVIGLELKFRGRHNRLGIGEETSRLLGGH</sequence>
<reference evidence="2" key="1">
    <citation type="submission" date="2021-03" db="EMBL/GenBank/DDBJ databases">
        <title>Evolutionary innovations through gain and loss of genes in the ectomycorrhizal Boletales.</title>
        <authorList>
            <person name="Wu G."/>
            <person name="Miyauchi S."/>
            <person name="Morin E."/>
            <person name="Yang Z.-L."/>
            <person name="Xu J."/>
            <person name="Martin F.M."/>
        </authorList>
    </citation>
    <scope>NUCLEOTIDE SEQUENCE</scope>
    <source>
        <strain evidence="2">BR01</strain>
    </source>
</reference>
<dbReference type="EMBL" id="JAGFBS010000022">
    <property type="protein sequence ID" value="KAG6373395.1"/>
    <property type="molecule type" value="Genomic_DNA"/>
</dbReference>
<feature type="transmembrane region" description="Helical" evidence="1">
    <location>
        <begin position="20"/>
        <end position="40"/>
    </location>
</feature>
<gene>
    <name evidence="2" type="ORF">JVT61DRAFT_6544</name>
</gene>
<feature type="transmembrane region" description="Helical" evidence="1">
    <location>
        <begin position="236"/>
        <end position="259"/>
    </location>
</feature>
<feature type="transmembrane region" description="Helical" evidence="1">
    <location>
        <begin position="147"/>
        <end position="167"/>
    </location>
</feature>
<name>A0A8I2YK76_9AGAM</name>
<feature type="transmembrane region" description="Helical" evidence="1">
    <location>
        <begin position="116"/>
        <end position="135"/>
    </location>
</feature>
<keyword evidence="1" id="KW-0472">Membrane</keyword>
<dbReference type="Proteomes" id="UP000683000">
    <property type="component" value="Unassembled WGS sequence"/>
</dbReference>
<keyword evidence="3" id="KW-1185">Reference proteome</keyword>
<dbReference type="AlphaFoldDB" id="A0A8I2YK76"/>
<dbReference type="OrthoDB" id="5586934at2759"/>
<evidence type="ECO:0000256" key="1">
    <source>
        <dbReference type="SAM" id="Phobius"/>
    </source>
</evidence>